<keyword evidence="2" id="KW-1185">Reference proteome</keyword>
<gene>
    <name evidence="1" type="ORF">OU421_12195</name>
</gene>
<proteinExistence type="predicted"/>
<dbReference type="AlphaFoldDB" id="A0A9X9S3D1"/>
<sequence>MKKGQFSRDWSLLKLARTWEPRDIGGEVVERVLREGSPEAVADILDVIGTIGFEDGEKAKERMPSLMQPVEIIESTLLVAGVETERLDGEERPTIMINLEAHDLFGYPFSMTEPAVAYITGFVQAVSGGAAVSQSEDHLLIRF</sequence>
<dbReference type="KEGG" id="mou:OU421_12195"/>
<dbReference type="EMBL" id="CP113361">
    <property type="protein sequence ID" value="WAI01159.1"/>
    <property type="molecule type" value="Genomic_DNA"/>
</dbReference>
<evidence type="ECO:0000313" key="1">
    <source>
        <dbReference type="EMBL" id="WAI01159.1"/>
    </source>
</evidence>
<organism evidence="1 2">
    <name type="scientific">Methanogenium organophilum</name>
    <dbReference type="NCBI Taxonomy" id="2199"/>
    <lineage>
        <taxon>Archaea</taxon>
        <taxon>Methanobacteriati</taxon>
        <taxon>Methanobacteriota</taxon>
        <taxon>Stenosarchaea group</taxon>
        <taxon>Methanomicrobia</taxon>
        <taxon>Methanomicrobiales</taxon>
        <taxon>Methanomicrobiaceae</taxon>
        <taxon>Methanogenium</taxon>
    </lineage>
</organism>
<name>A0A9X9S3D1_METOG</name>
<protein>
    <submittedName>
        <fullName evidence="1">Uncharacterized protein</fullName>
    </submittedName>
</protein>
<reference evidence="1" key="1">
    <citation type="submission" date="2022-11" db="EMBL/GenBank/DDBJ databases">
        <title>Complete genome sequence of Methanogenium organophilum DSM 3596.</title>
        <authorList>
            <person name="Chen S.-C."/>
            <person name="Lai S.-J."/>
            <person name="You Y.-T."/>
        </authorList>
    </citation>
    <scope>NUCLEOTIDE SEQUENCE</scope>
    <source>
        <strain evidence="1">DSM 3596</strain>
    </source>
</reference>
<dbReference type="Proteomes" id="UP001163096">
    <property type="component" value="Chromosome"/>
</dbReference>
<accession>A0A9X9S3D1</accession>
<dbReference type="RefSeq" id="WP_268186376.1">
    <property type="nucleotide sequence ID" value="NZ_CP113361.1"/>
</dbReference>
<dbReference type="GeneID" id="76835875"/>
<evidence type="ECO:0000313" key="2">
    <source>
        <dbReference type="Proteomes" id="UP001163096"/>
    </source>
</evidence>